<accession>A0ABD3R3Y1</accession>
<proteinExistence type="predicted"/>
<sequence length="288" mass="30748">MVNTFFSSRSGGWSSNACSDTSSVADIAWVPSAEHSLHKIESESSSETPPNPLIHASEPIRKRSSSCDSSSLTNQLFLSSYGSAFLSGIFADIAQASDVEPVISQVVDAYPVSDACDSVSEPFRKKARITASTSLGRQPKSFSAQSGPAEGTFVDASSPTVVSPRTYSSTIKIDLFNDSVRELQEMAFPSLPQIPNAISTSSCTQLVAAMDEVGNHEDEQDGPSYGWFVSTDDEEAEVSEAFLFTCFPDTKPDLAFKAVTLPTGAIQDLEVQKALAADTIDDVLGDLF</sequence>
<comment type="caution">
    <text evidence="2">The sequence shown here is derived from an EMBL/GenBank/DDBJ whole genome shotgun (WGS) entry which is preliminary data.</text>
</comment>
<name>A0ABD3R3Y1_9STRA</name>
<dbReference type="AlphaFoldDB" id="A0ABD3R3Y1"/>
<feature type="compositionally biased region" description="Polar residues" evidence="1">
    <location>
        <begin position="130"/>
        <end position="146"/>
    </location>
</feature>
<feature type="region of interest" description="Disordered" evidence="1">
    <location>
        <begin position="130"/>
        <end position="157"/>
    </location>
</feature>
<evidence type="ECO:0000313" key="3">
    <source>
        <dbReference type="Proteomes" id="UP001530377"/>
    </source>
</evidence>
<evidence type="ECO:0000313" key="2">
    <source>
        <dbReference type="EMBL" id="KAL3807278.1"/>
    </source>
</evidence>
<gene>
    <name evidence="2" type="ORF">ACHAXA_011494</name>
</gene>
<organism evidence="2 3">
    <name type="scientific">Cyclostephanos tholiformis</name>
    <dbReference type="NCBI Taxonomy" id="382380"/>
    <lineage>
        <taxon>Eukaryota</taxon>
        <taxon>Sar</taxon>
        <taxon>Stramenopiles</taxon>
        <taxon>Ochrophyta</taxon>
        <taxon>Bacillariophyta</taxon>
        <taxon>Coscinodiscophyceae</taxon>
        <taxon>Thalassiosirophycidae</taxon>
        <taxon>Stephanodiscales</taxon>
        <taxon>Stephanodiscaceae</taxon>
        <taxon>Cyclostephanos</taxon>
    </lineage>
</organism>
<keyword evidence="3" id="KW-1185">Reference proteome</keyword>
<reference evidence="2 3" key="1">
    <citation type="submission" date="2024-10" db="EMBL/GenBank/DDBJ databases">
        <title>Updated reference genomes for cyclostephanoid diatoms.</title>
        <authorList>
            <person name="Roberts W.R."/>
            <person name="Alverson A.J."/>
        </authorList>
    </citation>
    <scope>NUCLEOTIDE SEQUENCE [LARGE SCALE GENOMIC DNA]</scope>
    <source>
        <strain evidence="2 3">AJA228-03</strain>
    </source>
</reference>
<protein>
    <submittedName>
        <fullName evidence="2">Uncharacterized protein</fullName>
    </submittedName>
</protein>
<dbReference type="EMBL" id="JALLPB020000651">
    <property type="protein sequence ID" value="KAL3807278.1"/>
    <property type="molecule type" value="Genomic_DNA"/>
</dbReference>
<feature type="region of interest" description="Disordered" evidence="1">
    <location>
        <begin position="38"/>
        <end position="66"/>
    </location>
</feature>
<evidence type="ECO:0000256" key="1">
    <source>
        <dbReference type="SAM" id="MobiDB-lite"/>
    </source>
</evidence>
<dbReference type="Proteomes" id="UP001530377">
    <property type="component" value="Unassembled WGS sequence"/>
</dbReference>